<evidence type="ECO:0000313" key="7">
    <source>
        <dbReference type="EMBL" id="QGR19151.1"/>
    </source>
</evidence>
<dbReference type="AlphaFoldDB" id="A0A650CMR9"/>
<evidence type="ECO:0000256" key="3">
    <source>
        <dbReference type="ARBA" id="ARBA00022603"/>
    </source>
</evidence>
<dbReference type="InterPro" id="IPR012818">
    <property type="entry name" value="CbiE"/>
</dbReference>
<dbReference type="InterPro" id="IPR035996">
    <property type="entry name" value="4pyrrol_Methylase_sf"/>
</dbReference>
<dbReference type="Pfam" id="PF00590">
    <property type="entry name" value="TP_methylase"/>
    <property type="match status" value="1"/>
</dbReference>
<keyword evidence="2" id="KW-0169">Cobalamin biosynthesis</keyword>
<sequence length="225" mass="25689">MSNLIYIVGVGSGDPELITIKALNVLKRVDVIAGWRNVVDRFDFLKMDGKQLIYLNYKEQEVQIPEIVRIARERDVAVLFHGDPMVSDYQFLNRIKRECDRQGVQYIIISGIPSVLRALAIIGKDLAQIVFITFHVRGELDYDEIKKALEIGRDLLIIPEPYPDGVRKVAEKLLQIGCNPVLTVMERLSFPDEKVYRIKAEDVIKGDLKFSDLIIVHVPNCLRNS</sequence>
<dbReference type="KEGG" id="sazo:D1868_03610"/>
<dbReference type="EC" id="2.1.1.289" evidence="7"/>
<dbReference type="InterPro" id="IPR000878">
    <property type="entry name" value="4pyrrol_Mease"/>
</dbReference>
<comment type="pathway">
    <text evidence="1">Cofactor biosynthesis; adenosylcobalamin biosynthesis.</text>
</comment>
<gene>
    <name evidence="7" type="ORF">D1868_03610</name>
</gene>
<dbReference type="EMBL" id="CP045483">
    <property type="protein sequence ID" value="QGR19151.1"/>
    <property type="molecule type" value="Genomic_DNA"/>
</dbReference>
<accession>A0A650CMR9</accession>
<dbReference type="InterPro" id="IPR014777">
    <property type="entry name" value="4pyrrole_Mease_sub1"/>
</dbReference>
<reference evidence="7 8" key="1">
    <citation type="submission" date="2019-10" db="EMBL/GenBank/DDBJ databases">
        <title>Genome Sequences from Six Type Strain Members of the Archaeal Family Sulfolobaceae: Acidianus ambivalens, Acidianus infernus, Metallosphaera prunae, Stygiolobus azoricus, Sulfolobus metallicus, and Sulfurisphaera ohwakuensis.</title>
        <authorList>
            <person name="Counts J.A."/>
            <person name="Kelly R.M."/>
        </authorList>
    </citation>
    <scope>NUCLEOTIDE SEQUENCE [LARGE SCALE GENOMIC DNA]</scope>
    <source>
        <strain evidence="7 8">FC6</strain>
    </source>
</reference>
<dbReference type="InterPro" id="IPR014776">
    <property type="entry name" value="4pyrrole_Mease_sub2"/>
</dbReference>
<dbReference type="Gene3D" id="3.30.950.10">
    <property type="entry name" value="Methyltransferase, Cobalt-precorrin-4 Transmethylase, Domain 2"/>
    <property type="match status" value="1"/>
</dbReference>
<evidence type="ECO:0000256" key="5">
    <source>
        <dbReference type="ARBA" id="ARBA00022691"/>
    </source>
</evidence>
<evidence type="ECO:0000256" key="2">
    <source>
        <dbReference type="ARBA" id="ARBA00022573"/>
    </source>
</evidence>
<feature type="domain" description="Tetrapyrrole methylase" evidence="6">
    <location>
        <begin position="5"/>
        <end position="203"/>
    </location>
</feature>
<keyword evidence="3 7" id="KW-0489">Methyltransferase</keyword>
<keyword evidence="5" id="KW-0949">S-adenosyl-L-methionine</keyword>
<dbReference type="RefSeq" id="WP_156005641.1">
    <property type="nucleotide sequence ID" value="NZ_CP045483.1"/>
</dbReference>
<dbReference type="GO" id="GO:0008276">
    <property type="term" value="F:protein methyltransferase activity"/>
    <property type="evidence" value="ECO:0007669"/>
    <property type="project" value="InterPro"/>
</dbReference>
<dbReference type="PANTHER" id="PTHR43467">
    <property type="entry name" value="COBALT-PRECORRIN-2 C(20)-METHYLTRANSFERASE"/>
    <property type="match status" value="1"/>
</dbReference>
<dbReference type="GO" id="GO:0032259">
    <property type="term" value="P:methylation"/>
    <property type="evidence" value="ECO:0007669"/>
    <property type="project" value="UniProtKB-KW"/>
</dbReference>
<dbReference type="OrthoDB" id="42238at2157"/>
<dbReference type="UniPathway" id="UPA00148"/>
<dbReference type="CDD" id="cd11644">
    <property type="entry name" value="Precorrin-6Y-MT"/>
    <property type="match status" value="1"/>
</dbReference>
<protein>
    <submittedName>
        <fullName evidence="7">Cobalt-precorrin-7 (C(5))-methyltransferase</fullName>
        <ecNumber evidence="7">2.1.1.289</ecNumber>
    </submittedName>
</protein>
<keyword evidence="8" id="KW-1185">Reference proteome</keyword>
<organism evidence="7 8">
    <name type="scientific">Stygiolobus azoricus</name>
    <dbReference type="NCBI Taxonomy" id="41675"/>
    <lineage>
        <taxon>Archaea</taxon>
        <taxon>Thermoproteota</taxon>
        <taxon>Thermoprotei</taxon>
        <taxon>Sulfolobales</taxon>
        <taxon>Sulfolobaceae</taxon>
        <taxon>Stygiolobus</taxon>
    </lineage>
</organism>
<evidence type="ECO:0000256" key="4">
    <source>
        <dbReference type="ARBA" id="ARBA00022679"/>
    </source>
</evidence>
<dbReference type="PANTHER" id="PTHR43467:SF2">
    <property type="entry name" value="COBALT-PRECORRIN-2 C(20)-METHYLTRANSFERASE"/>
    <property type="match status" value="1"/>
</dbReference>
<dbReference type="NCBIfam" id="TIGR02467">
    <property type="entry name" value="CbiE"/>
    <property type="match status" value="1"/>
</dbReference>
<keyword evidence="4 7" id="KW-0808">Transferase</keyword>
<dbReference type="Proteomes" id="UP000423396">
    <property type="component" value="Chromosome"/>
</dbReference>
<name>A0A650CMR9_9CREN</name>
<dbReference type="GeneID" id="42798129"/>
<proteinExistence type="predicted"/>
<evidence type="ECO:0000256" key="1">
    <source>
        <dbReference type="ARBA" id="ARBA00004953"/>
    </source>
</evidence>
<dbReference type="GO" id="GO:0009236">
    <property type="term" value="P:cobalamin biosynthetic process"/>
    <property type="evidence" value="ECO:0007669"/>
    <property type="project" value="UniProtKB-UniPathway"/>
</dbReference>
<evidence type="ECO:0000313" key="8">
    <source>
        <dbReference type="Proteomes" id="UP000423396"/>
    </source>
</evidence>
<dbReference type="Gene3D" id="3.40.1010.10">
    <property type="entry name" value="Cobalt-precorrin-4 Transmethylase, Domain 1"/>
    <property type="match status" value="1"/>
</dbReference>
<dbReference type="NCBIfam" id="NF004455">
    <property type="entry name" value="PRK05787.1-3"/>
    <property type="match status" value="1"/>
</dbReference>
<dbReference type="SUPFAM" id="SSF53790">
    <property type="entry name" value="Tetrapyrrole methylase"/>
    <property type="match status" value="1"/>
</dbReference>
<evidence type="ECO:0000259" key="6">
    <source>
        <dbReference type="Pfam" id="PF00590"/>
    </source>
</evidence>